<comment type="similarity">
    <text evidence="1">Belongs to the 'GDXG' lipolytic enzyme family.</text>
</comment>
<gene>
    <name evidence="5" type="primary">LOC103610447</name>
</gene>
<dbReference type="Gene3D" id="3.40.50.1820">
    <property type="entry name" value="alpha/beta hydrolase"/>
    <property type="match status" value="1"/>
</dbReference>
<proteinExistence type="inferred from homology"/>
<dbReference type="Pfam" id="PF07859">
    <property type="entry name" value="Abhydrolase_3"/>
    <property type="match status" value="2"/>
</dbReference>
<dbReference type="RefSeq" id="XP_008592841.1">
    <property type="nucleotide sequence ID" value="XM_008594619.1"/>
</dbReference>
<reference evidence="5" key="1">
    <citation type="submission" date="2025-08" db="UniProtKB">
        <authorList>
            <consortium name="RefSeq"/>
        </authorList>
    </citation>
    <scope>IDENTIFICATION</scope>
</reference>
<evidence type="ECO:0000313" key="5">
    <source>
        <dbReference type="RefSeq" id="XP_008592841.1"/>
    </source>
</evidence>
<dbReference type="Proteomes" id="UP000694923">
    <property type="component" value="Unplaced"/>
</dbReference>
<dbReference type="InterPro" id="IPR017157">
    <property type="entry name" value="Arylacetamide_deacetylase"/>
</dbReference>
<dbReference type="InterPro" id="IPR050300">
    <property type="entry name" value="GDXG_lipolytic_enzyme"/>
</dbReference>
<dbReference type="InterPro" id="IPR013094">
    <property type="entry name" value="AB_hydrolase_3"/>
</dbReference>
<accession>A0ABM0SJ00</accession>
<dbReference type="PANTHER" id="PTHR48081">
    <property type="entry name" value="AB HYDROLASE SUPERFAMILY PROTEIN C4A8.06C"/>
    <property type="match status" value="1"/>
</dbReference>
<dbReference type="InterPro" id="IPR029058">
    <property type="entry name" value="AB_hydrolase_fold"/>
</dbReference>
<dbReference type="PIRSF" id="PIRSF037251">
    <property type="entry name" value="Arylacetamide_deacetylase"/>
    <property type="match status" value="1"/>
</dbReference>
<organism evidence="4 5">
    <name type="scientific">Galeopterus variegatus</name>
    <name type="common">Malayan flying lemur</name>
    <name type="synonym">Cynocephalus variegatus</name>
    <dbReference type="NCBI Taxonomy" id="482537"/>
    <lineage>
        <taxon>Eukaryota</taxon>
        <taxon>Metazoa</taxon>
        <taxon>Chordata</taxon>
        <taxon>Craniata</taxon>
        <taxon>Vertebrata</taxon>
        <taxon>Euteleostomi</taxon>
        <taxon>Mammalia</taxon>
        <taxon>Eutheria</taxon>
        <taxon>Euarchontoglires</taxon>
        <taxon>Dermoptera</taxon>
        <taxon>Cynocephalidae</taxon>
        <taxon>Galeopterus</taxon>
    </lineage>
</organism>
<keyword evidence="4" id="KW-1185">Reference proteome</keyword>
<dbReference type="PANTHER" id="PTHR48081:SF32">
    <property type="entry name" value="ALPHA_BETA HYDROLASE FOLD-3 DOMAIN-CONTAINING PROTEIN"/>
    <property type="match status" value="1"/>
</dbReference>
<protein>
    <submittedName>
        <fullName evidence="5">Arylacetamide deacetylase-like 3</fullName>
    </submittedName>
</protein>
<dbReference type="SUPFAM" id="SSF53474">
    <property type="entry name" value="alpha/beta-Hydrolases"/>
    <property type="match status" value="1"/>
</dbReference>
<dbReference type="GeneID" id="103610447"/>
<evidence type="ECO:0000259" key="3">
    <source>
        <dbReference type="Pfam" id="PF07859"/>
    </source>
</evidence>
<feature type="domain" description="Alpha/beta hydrolase fold-3" evidence="3">
    <location>
        <begin position="310"/>
        <end position="380"/>
    </location>
</feature>
<evidence type="ECO:0000256" key="2">
    <source>
        <dbReference type="ARBA" id="ARBA00022801"/>
    </source>
</evidence>
<evidence type="ECO:0000313" key="4">
    <source>
        <dbReference type="Proteomes" id="UP000694923"/>
    </source>
</evidence>
<keyword evidence="2" id="KW-0378">Hydrolase</keyword>
<evidence type="ECO:0000256" key="1">
    <source>
        <dbReference type="ARBA" id="ARBA00010515"/>
    </source>
</evidence>
<name>A0ABM0SJ00_GALVR</name>
<sequence length="407" mass="45898">MVVLVLIVLAAACVLVLGVGLWVVCSHFFTTDIPAAISHPVKLRVLHCLFQLLVTWGTIFEKLRICSMPQFVRFIHDLCPLKKEPDVAVKDLRFGTVPVKLYWPKASTCTLRPGIVFYHGGGATFGSLKTHHHICCRLSKESDSVVLAVGYRKLPKHKFPVMITDCLVATIHFLKTLNAYGVDPARVVICGDSVGGGIVSVICQKLVKSPDLPQIRAQILIYAGLHALDFQLPSFQQNRNVPLLSLKYAFYCLCSYLDFSPSWERTLMNGAHLPVQVWEKYRKWLGSENIPERFKKRGYRPMPREPLNEDAYLETSTILDVMCSPLIAEDDIVSRLPEACIVSCEYDLLRDHSLLYKKRLEELGVPVTWHHMEDGFHGVLSTLDLGFLHFPCSTRILDAMAHFIKGL</sequence>
<feature type="domain" description="Alpha/beta hydrolase fold-3" evidence="3">
    <location>
        <begin position="115"/>
        <end position="258"/>
    </location>
</feature>